<reference evidence="4 5" key="1">
    <citation type="submission" date="2013-08" db="EMBL/GenBank/DDBJ databases">
        <authorList>
            <person name="Durkin A.S."/>
            <person name="Haft D.R."/>
            <person name="McCorrison J."/>
            <person name="Torralba M."/>
            <person name="Gillis M."/>
            <person name="Haft D.H."/>
            <person name="Methe B."/>
            <person name="Sutton G."/>
            <person name="Nelson K.E."/>
        </authorList>
    </citation>
    <scope>NUCLEOTIDE SEQUENCE [LARGE SCALE GENOMIC DNA]</scope>
    <source>
        <strain evidence="3 5">ATCC 35536</strain>
        <strain evidence="2 4">VPI DR56BR1116</strain>
    </source>
</reference>
<organism evidence="2 4">
    <name type="scientific">Treponema socranskii subsp. socranskii VPI DR56BR1116 = ATCC 35536</name>
    <dbReference type="NCBI Taxonomy" id="1125725"/>
    <lineage>
        <taxon>Bacteria</taxon>
        <taxon>Pseudomonadati</taxon>
        <taxon>Spirochaetota</taxon>
        <taxon>Spirochaetia</taxon>
        <taxon>Spirochaetales</taxon>
        <taxon>Treponemataceae</taxon>
        <taxon>Treponema</taxon>
    </lineage>
</organism>
<evidence type="ECO:0000313" key="5">
    <source>
        <dbReference type="Proteomes" id="UP000016646"/>
    </source>
</evidence>
<proteinExistence type="predicted"/>
<dbReference type="GO" id="GO:0030288">
    <property type="term" value="C:outer membrane-bounded periplasmic space"/>
    <property type="evidence" value="ECO:0007669"/>
    <property type="project" value="TreeGrafter"/>
</dbReference>
<name>U2MST2_TRESO</name>
<dbReference type="InterPro" id="IPR006059">
    <property type="entry name" value="SBP"/>
</dbReference>
<protein>
    <submittedName>
        <fullName evidence="2">Oligopeptide ABC transporter, oligopeptide-binding protein</fullName>
    </submittedName>
</protein>
<dbReference type="Proteomes" id="UP000016646">
    <property type="component" value="Unassembled WGS sequence"/>
</dbReference>
<dbReference type="Proteomes" id="UP000016412">
    <property type="component" value="Unassembled WGS sequence"/>
</dbReference>
<keyword evidence="1" id="KW-0732">Signal</keyword>
<evidence type="ECO:0000313" key="3">
    <source>
        <dbReference type="EMBL" id="ERK04715.1"/>
    </source>
</evidence>
<dbReference type="RefSeq" id="WP_021329747.1">
    <property type="nucleotide sequence ID" value="NZ_AUZJ01000014.1"/>
</dbReference>
<dbReference type="Gene3D" id="3.40.190.10">
    <property type="entry name" value="Periplasmic binding protein-like II"/>
    <property type="match status" value="2"/>
</dbReference>
<accession>U2MST2</accession>
<dbReference type="eggNOG" id="COG1840">
    <property type="taxonomic scope" value="Bacteria"/>
</dbReference>
<dbReference type="PANTHER" id="PTHR30006:SF2">
    <property type="entry name" value="ABC TRANSPORTER SUBSTRATE-BINDING PROTEIN"/>
    <property type="match status" value="1"/>
</dbReference>
<dbReference type="GO" id="GO:0030976">
    <property type="term" value="F:thiamine pyrophosphate binding"/>
    <property type="evidence" value="ECO:0007669"/>
    <property type="project" value="TreeGrafter"/>
</dbReference>
<sequence>MGFEITGYDSLLDPRLKGKIINANPTSSSSAWGHLVNMEEIYGGLGSTRFTDYLKSFITNLKGVTTNSSSTVYKQVMNGEYVVGLSYESAITQQLLDGANNIRIVYPKEGSIVGMFATAVVANAKNMEIAKDFVEWIVSKKGQQIYAEKYGGRPVHPKVPINPILAPLDTIHLLDYNKAFVGENTAKIKDAWTKIWASLN</sequence>
<evidence type="ECO:0000256" key="1">
    <source>
        <dbReference type="ARBA" id="ARBA00022729"/>
    </source>
</evidence>
<keyword evidence="5" id="KW-1185">Reference proteome</keyword>
<dbReference type="AlphaFoldDB" id="U2MST2"/>
<dbReference type="EMBL" id="AUZJ01000014">
    <property type="protein sequence ID" value="ERF61203.1"/>
    <property type="molecule type" value="Genomic_DNA"/>
</dbReference>
<dbReference type="GO" id="GO:0015888">
    <property type="term" value="P:thiamine transport"/>
    <property type="evidence" value="ECO:0007669"/>
    <property type="project" value="TreeGrafter"/>
</dbReference>
<dbReference type="SUPFAM" id="SSF53850">
    <property type="entry name" value="Periplasmic binding protein-like II"/>
    <property type="match status" value="1"/>
</dbReference>
<comment type="caution">
    <text evidence="2">The sequence shown here is derived from an EMBL/GenBank/DDBJ whole genome shotgun (WGS) entry which is preliminary data.</text>
</comment>
<gene>
    <name evidence="3" type="ORF">HMPREF0860_1271</name>
    <name evidence="2" type="ORF">HMPREF1325_1893</name>
</gene>
<evidence type="ECO:0000313" key="2">
    <source>
        <dbReference type="EMBL" id="ERF61203.1"/>
    </source>
</evidence>
<evidence type="ECO:0000313" key="4">
    <source>
        <dbReference type="Proteomes" id="UP000016412"/>
    </source>
</evidence>
<dbReference type="GO" id="GO:0030975">
    <property type="term" value="F:thiamine binding"/>
    <property type="evidence" value="ECO:0007669"/>
    <property type="project" value="TreeGrafter"/>
</dbReference>
<dbReference type="EMBL" id="AVQI01000016">
    <property type="protein sequence ID" value="ERK04715.1"/>
    <property type="molecule type" value="Genomic_DNA"/>
</dbReference>
<dbReference type="Pfam" id="PF13416">
    <property type="entry name" value="SBP_bac_8"/>
    <property type="match status" value="1"/>
</dbReference>
<dbReference type="PANTHER" id="PTHR30006">
    <property type="entry name" value="THIAMINE-BINDING PERIPLASMIC PROTEIN-RELATED"/>
    <property type="match status" value="1"/>
</dbReference>
<dbReference type="STRING" id="1125725.HMPREF1325_1893"/>
<dbReference type="PATRIC" id="fig|1125725.3.peg.706"/>